<evidence type="ECO:0000313" key="2">
    <source>
        <dbReference type="Proteomes" id="UP000664991"/>
    </source>
</evidence>
<dbReference type="EMBL" id="JAEMGP010000013">
    <property type="protein sequence ID" value="KAG5201306.1"/>
    <property type="molecule type" value="Genomic_DNA"/>
</dbReference>
<evidence type="ECO:0000313" key="1">
    <source>
        <dbReference type="EMBL" id="KAG5201306.1"/>
    </source>
</evidence>
<accession>A0A836A350</accession>
<reference evidence="1 2" key="1">
    <citation type="submission" date="2020-12" db="EMBL/GenBank/DDBJ databases">
        <title>De novo assembly of Tibetan sheep genome.</title>
        <authorList>
            <person name="Li X."/>
        </authorList>
    </citation>
    <scope>NUCLEOTIDE SEQUENCE [LARGE SCALE GENOMIC DNA]</scope>
    <source>
        <tissue evidence="1">Heart</tissue>
    </source>
</reference>
<dbReference type="AlphaFoldDB" id="A0A836A350"/>
<gene>
    <name evidence="1" type="ORF">JEQ12_004069</name>
</gene>
<sequence length="71" mass="7468">MKPASSTAFSAASPPLQSAPSLLLRRSAQRAGPLCAFCCQPPHLQTSLWLLPVSSVLSANSNSIQRTSQTT</sequence>
<protein>
    <submittedName>
        <fullName evidence="1">Uncharacterized protein</fullName>
    </submittedName>
</protein>
<proteinExistence type="predicted"/>
<comment type="caution">
    <text evidence="1">The sequence shown here is derived from an EMBL/GenBank/DDBJ whole genome shotgun (WGS) entry which is preliminary data.</text>
</comment>
<dbReference type="Proteomes" id="UP000664991">
    <property type="component" value="Unassembled WGS sequence"/>
</dbReference>
<name>A0A836A350_SHEEP</name>
<organism evidence="1 2">
    <name type="scientific">Ovis aries</name>
    <name type="common">Sheep</name>
    <dbReference type="NCBI Taxonomy" id="9940"/>
    <lineage>
        <taxon>Eukaryota</taxon>
        <taxon>Metazoa</taxon>
        <taxon>Chordata</taxon>
        <taxon>Craniata</taxon>
        <taxon>Vertebrata</taxon>
        <taxon>Euteleostomi</taxon>
        <taxon>Mammalia</taxon>
        <taxon>Eutheria</taxon>
        <taxon>Laurasiatheria</taxon>
        <taxon>Artiodactyla</taxon>
        <taxon>Ruminantia</taxon>
        <taxon>Pecora</taxon>
        <taxon>Bovidae</taxon>
        <taxon>Caprinae</taxon>
        <taxon>Ovis</taxon>
    </lineage>
</organism>